<dbReference type="SUPFAM" id="SSF52021">
    <property type="entry name" value="Carbamoyl phosphate synthetase, small subunit N-terminal domain"/>
    <property type="match status" value="1"/>
</dbReference>
<dbReference type="SUPFAM" id="SSF52440">
    <property type="entry name" value="PreATP-grasp domain"/>
    <property type="match status" value="2"/>
</dbReference>
<evidence type="ECO:0000313" key="25">
    <source>
        <dbReference type="EMBL" id="WWC71706.1"/>
    </source>
</evidence>
<evidence type="ECO:0000256" key="5">
    <source>
        <dbReference type="ARBA" id="ARBA00022598"/>
    </source>
</evidence>
<dbReference type="FunFam" id="3.30.1490.20:FF:000001">
    <property type="entry name" value="Carbamoyl-phosphate synthase large chain"/>
    <property type="match status" value="1"/>
</dbReference>
<feature type="domain" description="MGS-like" evidence="23">
    <location>
        <begin position="1485"/>
        <end position="1637"/>
    </location>
</feature>
<evidence type="ECO:0000313" key="24">
    <source>
        <dbReference type="EMBL" id="OCF50117.1"/>
    </source>
</evidence>
<dbReference type="InterPro" id="IPR011607">
    <property type="entry name" value="MGS-like_dom"/>
</dbReference>
<evidence type="ECO:0000256" key="12">
    <source>
        <dbReference type="ARBA" id="ARBA00023268"/>
    </source>
</evidence>
<reference evidence="24" key="3">
    <citation type="submission" date="2016-07" db="EMBL/GenBank/DDBJ databases">
        <title>Evolution of pathogenesis and genome organization in the Tremellales.</title>
        <authorList>
            <person name="Cuomo C."/>
            <person name="Litvintseva A."/>
            <person name="Heitman J."/>
            <person name="Chen Y."/>
            <person name="Sun S."/>
            <person name="Springer D."/>
            <person name="Dromer F."/>
            <person name="Young S."/>
            <person name="Zeng Q."/>
            <person name="Chapman S."/>
            <person name="Gujja S."/>
            <person name="Saif S."/>
            <person name="Birren B."/>
        </authorList>
    </citation>
    <scope>NUCLEOTIDE SEQUENCE</scope>
    <source>
        <strain evidence="24">CBS 10737</strain>
    </source>
</reference>
<sequence length="2349" mass="255562">MAPPSVPAFEGVVPSSDIPPVQQAVSLAPAAHAAVDVTPPASPALPSATSPRPTVNRAASFVAPASRPLGSLHPPAILKGIDYEGMPEEPKWEDAMGEPDAVLELADGLALAGHSFGAKKSVAGECVFQTGMVGYPESLTDPSYSSQILILTYPLIGNYGVPERPNVATSKIPTSEDAHNVPPPTHLLDSLPLEFESSHIHIAALVVANYHPSYSHHLANSSLGQWLKEQGIPAIWGVDTRMLTKRLREGGSILGRVLAKQGASAVEGQQRGRESQSGVLGGVSRLLNGLSAPSMARSNSTDNVALNWKEDYETIPFHDPNGINLVAKVSTQQPTIYTAITGSEQKVNPRTGKQLRVIAVDVGMKWNQIRCFRERGVEVKVVPWNYDFNSETEPYDGLFVSNGPGDPSMVKETIANLSKALETSKVPIFGICLGHQLLALASGASTRKMKYGNRGMNLPCTCSSSGRCYITSQNHGYEVDVTTLKNGWEAFFTNANDQSNEGIWMGKNGKPFFSVQFHPESAPGPRDTEFIFDVFIKSMVDSAREGKLVPIDMPGGELADNIAARPKEHVKKVLVLGSGGLSIGQAGEFDYSGSQAIKALKEEGIYTILVNPNIATIQTSKGLADKVYFLPVTPDFVRKIIKHEKPDGIYCTFGGQTALSVGIKLKDEFAGLGVKVLGTPIDTVITTEDRDLFAKAMEEIGEKCAESASAVNLQEATEAANRIGYPVIVRAAYALGGLGSGFAQNDEQLAELCNKAFATSPQVLVEKSMKGWKEIEYEVVRDCRNNCITVCNMENFDPLGIHTGDSIVVAPSQTLSDADYNMLRTTAVNVIRHLGVVGECNIQYALNPYSKEYCIIEVNARLSRSSALASKATGYPLAFIAAKLGLNIPLNEIKNSVTKETSACFEPSLDYCVVKIPRWDLKKFNRVSTALSSSMKSVGEVMAIGRTFEETIQKAIRCIDDRFSGFGEHLDVEDIDHEIANPTDQRLFALATAFRRGYSVEKLNKMSNIDPWFLTRLERLSKTEKLIGTYNASTVPNQLIRNAKQLGFSDRQIAKALNSNELAVRRLRIEAGISPFVKQIDTVAAEFPAFTNYLYTTYNASEHDVTFEDNGVMVLGSGVYRIGSSVEFDWCAVRAIRTLREQGMKTIMINYNPETVSTDYDEADKLYFENISLETVLDIYDIERSSGLVLSMGGQTPNNIALALHRQNVKIYGTSPEMIDTAENRYKFSRMLDKIGVDQPLWKELTSFSEAKSFCDKVGYPVLVRPSYVLSGAAMNVVFSEDDLESYLTQATDVSRDHPVVISKYIEEAKEIEMDAVARDGKMVMHYISEHVENAGVHSGDATLILPPQDLDPETIKKIEIATAKIGQALNVTGPYNIQFIAKNNEIKVIECNLRAARSFPFVSKVTGIDAIELATKVMLSLPVTPYPDVKMPPNYVGVKVPQFSFSRLSGADPVLGVEMASTGEVACFGKDKYDAYLKALISTGIRPPKKNILLSVGSFKEKLEMLPAVHKLHRQGYNLFATAGTSDFFQEHGIPVKFLEALGSENDLNPQKAEYSLTQHLANNLIDLYINLPSKNRSRRPASYISQGYRSRRMAVDFAVPLITNVKCAKLFIEAVLKKPTFDITSVDYKTSHETFSFPSLVSVQAFVPGAAEPNSNDFSEASQAAIRGGFTVMQMVPQGVNSAVEDEISLQRAQANATGASHCDYFFSVAATGDNASRVQDALAAGAKALFIPFNNFFGSVNKVTSVAQHFAAWPADKPIVTDARATDLASILLLASLNNRSIHIASVSTRDDIALIALAKEKGLNVTCDVSIYALFYSQADYPTAKCLPSAEDQQALWDNLATIDIFSVGVLPYELGTALDKPVSASSGVAESLPLLLTAVAEGKLTLDDVSLRLSENPRSIFGLPEQSQTYVEVEVNRKSSFSPSDNKTWSPLDGKSIAGAIHRVVINGHSVFLDGLSFSMPLGRDVSSAGSTRPPAAKQARGSFLSQKRPSITALMSPTQERSSSFGPPANDKLMSLSSAPVNTSPVRNLLSLTTSQAFSRRHILSVKQFDREDLHVLFNLASEMRAQVERSGSVDTLKGRVLCTLFYEPSTRTSTSFEAAMKRCGGEVVQVTASTSSVQKGESLADTIRTVGCYSDAVVLRHPAVGSSKSAAKSSPVPIINGGDGIGEHPTQSLLDVFCIREELGSVNGITVTLIGDLKNGRTVHSLVKLLSLYDVTLNFVSPPSLTMPDSVKSEASRAGVKWTESTSLSEDIIAKSDVLYATRVQQERFENQAEYEAIKDIYIINNDVLAKAKESAIVMHPLPRVNEIDPEVDFDSKRAAYFRQMRYGLFVRMALLTLVLGA</sequence>
<dbReference type="GO" id="GO:0006541">
    <property type="term" value="P:glutamine metabolic process"/>
    <property type="evidence" value="ECO:0007669"/>
    <property type="project" value="InterPro"/>
</dbReference>
<keyword evidence="26" id="KW-1185">Reference proteome</keyword>
<evidence type="ECO:0000256" key="6">
    <source>
        <dbReference type="ARBA" id="ARBA00022679"/>
    </source>
</evidence>
<dbReference type="GO" id="GO:0004087">
    <property type="term" value="F:carbamoyl-phosphate synthase (ammonia) activity"/>
    <property type="evidence" value="ECO:0007669"/>
    <property type="project" value="UniProtKB-EC"/>
</dbReference>
<keyword evidence="6" id="KW-0808">Transferase</keyword>
<dbReference type="Gene3D" id="3.40.50.1380">
    <property type="entry name" value="Methylglyoxal synthase-like domain"/>
    <property type="match status" value="1"/>
</dbReference>
<dbReference type="SUPFAM" id="SSF51556">
    <property type="entry name" value="Metallo-dependent hydrolases"/>
    <property type="match status" value="1"/>
</dbReference>
<dbReference type="PROSITE" id="PS00097">
    <property type="entry name" value="CARBAMOYLTRANSFERASE"/>
    <property type="match status" value="1"/>
</dbReference>
<dbReference type="PRINTS" id="PR00101">
    <property type="entry name" value="ATCASE"/>
</dbReference>
<protein>
    <submittedName>
        <fullName evidence="24">Carbamoyl-phosphate synthase, large subunit</fullName>
    </submittedName>
</protein>
<dbReference type="OrthoDB" id="1924069at2759"/>
<dbReference type="NCBIfam" id="TIGR01369">
    <property type="entry name" value="CPSaseII_lrg"/>
    <property type="match status" value="1"/>
</dbReference>
<comment type="similarity">
    <text evidence="16">In the 2nd section; belongs to the CarB family.</text>
</comment>
<dbReference type="GO" id="GO:0004070">
    <property type="term" value="F:aspartate carbamoyltransferase activity"/>
    <property type="evidence" value="ECO:0007669"/>
    <property type="project" value="UniProtKB-EC"/>
</dbReference>
<dbReference type="FunFam" id="3.50.30.20:FF:000002">
    <property type="entry name" value="Carbamoyl-phosphate synthase 1, mitochondrial"/>
    <property type="match status" value="1"/>
</dbReference>
<dbReference type="UniPathway" id="UPA00070">
    <property type="reaction ID" value="UER00115"/>
</dbReference>
<evidence type="ECO:0000256" key="7">
    <source>
        <dbReference type="ARBA" id="ARBA00022737"/>
    </source>
</evidence>
<keyword evidence="10 21" id="KW-0067">ATP-binding</keyword>
<dbReference type="SUPFAM" id="SSF48108">
    <property type="entry name" value="Carbamoyl phosphate synthetase, large subunit connection domain"/>
    <property type="match status" value="1"/>
</dbReference>
<dbReference type="SMART" id="SM01097">
    <property type="entry name" value="CPSase_sm_chain"/>
    <property type="match status" value="1"/>
</dbReference>
<dbReference type="PANTHER" id="PTHR11405">
    <property type="entry name" value="CARBAMOYLTRANSFERASE FAMILY MEMBER"/>
    <property type="match status" value="1"/>
</dbReference>
<reference evidence="24" key="1">
    <citation type="submission" date="2013-07" db="EMBL/GenBank/DDBJ databases">
        <title>The Genome Sequence of Cryptococcus pinus CBS10737.</title>
        <authorList>
            <consortium name="The Broad Institute Genome Sequencing Platform"/>
            <person name="Cuomo C."/>
            <person name="Litvintseva A."/>
            <person name="Chen Y."/>
            <person name="Heitman J."/>
            <person name="Sun S."/>
            <person name="Springer D."/>
            <person name="Dromer F."/>
            <person name="Young S.K."/>
            <person name="Zeng Q."/>
            <person name="Gargeya S."/>
            <person name="Fitzgerald M."/>
            <person name="Abouelleil A."/>
            <person name="Alvarado L."/>
            <person name="Berlin A.M."/>
            <person name="Chapman S.B."/>
            <person name="Dewar J."/>
            <person name="Goldberg J."/>
            <person name="Griggs A."/>
            <person name="Gujja S."/>
            <person name="Hansen M."/>
            <person name="Howarth C."/>
            <person name="Imamovic A."/>
            <person name="Larimer J."/>
            <person name="McCowan C."/>
            <person name="Murphy C."/>
            <person name="Pearson M."/>
            <person name="Priest M."/>
            <person name="Roberts A."/>
            <person name="Saif S."/>
            <person name="Shea T."/>
            <person name="Sykes S."/>
            <person name="Wortman J."/>
            <person name="Nusbaum C."/>
            <person name="Birren B."/>
        </authorList>
    </citation>
    <scope>NUCLEOTIDE SEQUENCE [LARGE SCALE GENOMIC DNA]</scope>
    <source>
        <strain evidence="24">CBS 10737</strain>
    </source>
</reference>
<feature type="domain" description="ATP-grasp" evidence="22">
    <location>
        <begin position="1229"/>
        <end position="1420"/>
    </location>
</feature>
<dbReference type="GeneID" id="30171803"/>
<keyword evidence="4" id="KW-0597">Phosphoprotein</keyword>
<dbReference type="GO" id="GO:0046872">
    <property type="term" value="F:metal ion binding"/>
    <property type="evidence" value="ECO:0007669"/>
    <property type="project" value="InterPro"/>
</dbReference>
<dbReference type="RefSeq" id="XP_019011336.1">
    <property type="nucleotide sequence ID" value="XM_019155182.1"/>
</dbReference>
<evidence type="ECO:0000256" key="3">
    <source>
        <dbReference type="ARBA" id="ARBA00004852"/>
    </source>
</evidence>
<dbReference type="GO" id="GO:0005524">
    <property type="term" value="F:ATP binding"/>
    <property type="evidence" value="ECO:0007669"/>
    <property type="project" value="UniProtKB-UniRule"/>
</dbReference>
<dbReference type="NCBIfam" id="TIGR00670">
    <property type="entry name" value="asp_carb_tr"/>
    <property type="match status" value="1"/>
</dbReference>
<name>A0A1B9I3K4_9TREE</name>
<dbReference type="PROSITE" id="PS51855">
    <property type="entry name" value="MGS"/>
    <property type="match status" value="1"/>
</dbReference>
<dbReference type="CDD" id="cd01423">
    <property type="entry name" value="MGS_CPS_I_III"/>
    <property type="match status" value="1"/>
</dbReference>
<keyword evidence="9" id="KW-0378">Hydrolase</keyword>
<comment type="similarity">
    <text evidence="15">In the N-terminal section; belongs to the CarA family.</text>
</comment>
<dbReference type="GO" id="GO:0044205">
    <property type="term" value="P:'de novo' UMP biosynthetic process"/>
    <property type="evidence" value="ECO:0007669"/>
    <property type="project" value="UniProtKB-UniPathway"/>
</dbReference>
<dbReference type="Gene3D" id="3.50.30.20">
    <property type="entry name" value="Carbamoyl-phosphate synthase small subunit, N-terminal domain"/>
    <property type="match status" value="1"/>
</dbReference>
<dbReference type="Pfam" id="PF02142">
    <property type="entry name" value="MGS"/>
    <property type="match status" value="1"/>
</dbReference>
<dbReference type="FunFam" id="3.30.470.20:FF:000001">
    <property type="entry name" value="Carbamoyl-phosphate synthase large chain"/>
    <property type="match status" value="1"/>
</dbReference>
<dbReference type="FunFam" id="3.40.50.1380:FF:000009">
    <property type="entry name" value="Carbamoyl-phosphate synthase, large subunit"/>
    <property type="match status" value="1"/>
</dbReference>
<evidence type="ECO:0000256" key="10">
    <source>
        <dbReference type="ARBA" id="ARBA00022840"/>
    </source>
</evidence>
<accession>A0A1B9I3K4</accession>
<evidence type="ECO:0000256" key="16">
    <source>
        <dbReference type="ARBA" id="ARBA00043998"/>
    </source>
</evidence>
<dbReference type="PRINTS" id="PR00099">
    <property type="entry name" value="CPSGATASE"/>
</dbReference>
<dbReference type="InterPro" id="IPR036480">
    <property type="entry name" value="CarbP_synth_ssu_N_sf"/>
</dbReference>
<dbReference type="Gene3D" id="3.20.20.140">
    <property type="entry name" value="Metal-dependent hydrolases"/>
    <property type="match status" value="1"/>
</dbReference>
<dbReference type="InterPro" id="IPR005479">
    <property type="entry name" value="CPAse_ATP-bd"/>
</dbReference>
<dbReference type="SUPFAM" id="SSF52317">
    <property type="entry name" value="Class I glutamine amidotransferase-like"/>
    <property type="match status" value="1"/>
</dbReference>
<dbReference type="Pfam" id="PF00185">
    <property type="entry name" value="OTCace"/>
    <property type="match status" value="1"/>
</dbReference>
<dbReference type="Pfam" id="PF02787">
    <property type="entry name" value="CPSase_L_D3"/>
    <property type="match status" value="1"/>
</dbReference>
<dbReference type="PROSITE" id="PS00867">
    <property type="entry name" value="CPSASE_2"/>
    <property type="match status" value="2"/>
</dbReference>
<dbReference type="NCBIfam" id="NF003671">
    <property type="entry name" value="PRK05294.1"/>
    <property type="match status" value="1"/>
</dbReference>
<keyword evidence="5" id="KW-0436">Ligase</keyword>
<keyword evidence="12" id="KW-0511">Multifunctional enzyme</keyword>
<dbReference type="InterPro" id="IPR058047">
    <property type="entry name" value="CPSase_preATP-grasp"/>
</dbReference>
<evidence type="ECO:0000259" key="23">
    <source>
        <dbReference type="PROSITE" id="PS51855"/>
    </source>
</evidence>
<dbReference type="Pfam" id="PF00988">
    <property type="entry name" value="CPSase_sm_chain"/>
    <property type="match status" value="1"/>
</dbReference>
<dbReference type="PANTHER" id="PTHR11405:SF5">
    <property type="entry name" value="CAD PROTEIN"/>
    <property type="match status" value="1"/>
</dbReference>
<comment type="catalytic activity">
    <reaction evidence="19">
        <text>carbamoyl phosphate + L-aspartate = N-carbamoyl-L-aspartate + phosphate + H(+)</text>
        <dbReference type="Rhea" id="RHEA:20013"/>
        <dbReference type="ChEBI" id="CHEBI:15378"/>
        <dbReference type="ChEBI" id="CHEBI:29991"/>
        <dbReference type="ChEBI" id="CHEBI:32814"/>
        <dbReference type="ChEBI" id="CHEBI:43474"/>
        <dbReference type="ChEBI" id="CHEBI:58228"/>
        <dbReference type="EC" id="2.1.3.2"/>
    </reaction>
</comment>
<dbReference type="HAMAP" id="MF_00001">
    <property type="entry name" value="Asp_carb_tr"/>
    <property type="match status" value="1"/>
</dbReference>
<dbReference type="EMBL" id="CP144525">
    <property type="protein sequence ID" value="WWC71706.1"/>
    <property type="molecule type" value="Genomic_DNA"/>
</dbReference>
<dbReference type="HAMAP" id="MF_01209">
    <property type="entry name" value="CPSase_S_chain"/>
    <property type="match status" value="1"/>
</dbReference>
<dbReference type="Gene3D" id="1.10.1030.10">
    <property type="entry name" value="Carbamoyl-phosphate synthetase, large subunit oligomerisation domain"/>
    <property type="match status" value="1"/>
</dbReference>
<dbReference type="InterPro" id="IPR006275">
    <property type="entry name" value="CPSase_lsu"/>
</dbReference>
<dbReference type="CDD" id="cd01744">
    <property type="entry name" value="GATase1_CPSase"/>
    <property type="match status" value="1"/>
</dbReference>
<dbReference type="FunFam" id="1.10.1030.10:FF:000001">
    <property type="entry name" value="Carbamoyl-phosphate synthase large chain"/>
    <property type="match status" value="1"/>
</dbReference>
<dbReference type="InterPro" id="IPR005483">
    <property type="entry name" value="CPSase_dom"/>
</dbReference>
<dbReference type="FunFam" id="3.40.50.20:FF:000011">
    <property type="entry name" value="CAD protein-like isoform X1"/>
    <property type="match status" value="1"/>
</dbReference>
<dbReference type="NCBIfam" id="TIGR01368">
    <property type="entry name" value="CPSaseIIsmall"/>
    <property type="match status" value="1"/>
</dbReference>
<dbReference type="PROSITE" id="PS50975">
    <property type="entry name" value="ATP_GRASP"/>
    <property type="match status" value="2"/>
</dbReference>
<dbReference type="KEGG" id="kpin:30171803"/>
<reference evidence="25" key="4">
    <citation type="submission" date="2024-02" db="EMBL/GenBank/DDBJ databases">
        <title>Comparative genomics of Cryptococcus and Kwoniella reveals pathogenesis evolution and contrasting modes of karyotype evolution via chromosome fusion or intercentromeric recombination.</title>
        <authorList>
            <person name="Coelho M.A."/>
            <person name="David-Palma M."/>
            <person name="Shea T."/>
            <person name="Bowers K."/>
            <person name="McGinley-Smith S."/>
            <person name="Mohammad A.W."/>
            <person name="Gnirke A."/>
            <person name="Yurkov A.M."/>
            <person name="Nowrousian M."/>
            <person name="Sun S."/>
            <person name="Cuomo C.A."/>
            <person name="Heitman J."/>
        </authorList>
    </citation>
    <scope>NUCLEOTIDE SEQUENCE</scope>
    <source>
        <strain evidence="25">CBS 10737</strain>
    </source>
</reference>
<dbReference type="InterPro" id="IPR011761">
    <property type="entry name" value="ATP-grasp"/>
</dbReference>
<comment type="catalytic activity">
    <reaction evidence="20">
        <text>L-glutamine + H2O = L-glutamate + NH4(+)</text>
        <dbReference type="Rhea" id="RHEA:15889"/>
        <dbReference type="ChEBI" id="CHEBI:15377"/>
        <dbReference type="ChEBI" id="CHEBI:28938"/>
        <dbReference type="ChEBI" id="CHEBI:29985"/>
        <dbReference type="ChEBI" id="CHEBI:58359"/>
        <dbReference type="EC" id="3.5.1.2"/>
    </reaction>
</comment>
<dbReference type="GO" id="GO:0006207">
    <property type="term" value="P:'de novo' pyrimidine nucleobase biosynthetic process"/>
    <property type="evidence" value="ECO:0007669"/>
    <property type="project" value="InterPro"/>
</dbReference>
<evidence type="ECO:0000256" key="8">
    <source>
        <dbReference type="ARBA" id="ARBA00022741"/>
    </source>
</evidence>
<comment type="pathway">
    <text evidence="3">Pyrimidine metabolism; UMP biosynthesis via de novo pathway; (S)-dihydroorotate from bicarbonate: step 2/3.</text>
</comment>
<dbReference type="PRINTS" id="PR00100">
    <property type="entry name" value="AOTCASE"/>
</dbReference>
<dbReference type="InterPro" id="IPR035686">
    <property type="entry name" value="CPSase_GATase1"/>
</dbReference>
<dbReference type="Pfam" id="PF02729">
    <property type="entry name" value="OTCace_N"/>
    <property type="match status" value="1"/>
</dbReference>
<evidence type="ECO:0000256" key="21">
    <source>
        <dbReference type="PROSITE-ProRule" id="PRU00409"/>
    </source>
</evidence>
<dbReference type="PROSITE" id="PS00866">
    <property type="entry name" value="CPSASE_1"/>
    <property type="match status" value="2"/>
</dbReference>
<feature type="domain" description="ATP-grasp" evidence="22">
    <location>
        <begin position="694"/>
        <end position="886"/>
    </location>
</feature>
<dbReference type="Gene3D" id="3.40.50.880">
    <property type="match status" value="1"/>
</dbReference>
<reference evidence="25" key="2">
    <citation type="submission" date="2013-07" db="EMBL/GenBank/DDBJ databases">
        <authorList>
            <consortium name="The Broad Institute Genome Sequencing Platform"/>
            <person name="Cuomo C."/>
            <person name="Litvintseva A."/>
            <person name="Chen Y."/>
            <person name="Heitman J."/>
            <person name="Sun S."/>
            <person name="Springer D."/>
            <person name="Dromer F."/>
            <person name="Young S.K."/>
            <person name="Zeng Q."/>
            <person name="Gargeya S."/>
            <person name="Fitzgerald M."/>
            <person name="Abouelleil A."/>
            <person name="Alvarado L."/>
            <person name="Berlin A.M."/>
            <person name="Chapman S.B."/>
            <person name="Dewar J."/>
            <person name="Goldberg J."/>
            <person name="Griggs A."/>
            <person name="Gujja S."/>
            <person name="Hansen M."/>
            <person name="Howarth C."/>
            <person name="Imamovic A."/>
            <person name="Larimer J."/>
            <person name="McCowan C."/>
            <person name="Murphy C."/>
            <person name="Pearson M."/>
            <person name="Priest M."/>
            <person name="Roberts A."/>
            <person name="Saif S."/>
            <person name="Shea T."/>
            <person name="Sykes S."/>
            <person name="Wortman J."/>
            <person name="Nusbaum C."/>
            <person name="Birren B."/>
        </authorList>
    </citation>
    <scope>NUCLEOTIDE SEQUENCE</scope>
    <source>
        <strain evidence="25">CBS 10737</strain>
    </source>
</reference>
<evidence type="ECO:0000256" key="13">
    <source>
        <dbReference type="ARBA" id="ARBA00043968"/>
    </source>
</evidence>
<dbReference type="SMART" id="SM00851">
    <property type="entry name" value="MGS"/>
    <property type="match status" value="1"/>
</dbReference>
<dbReference type="FunFam" id="3.40.50.20:FF:000002">
    <property type="entry name" value="Carbamoyl-phosphate synthase large chain"/>
    <property type="match status" value="1"/>
</dbReference>
<dbReference type="InterPro" id="IPR013815">
    <property type="entry name" value="ATP_grasp_subdomain_1"/>
</dbReference>
<evidence type="ECO:0000256" key="19">
    <source>
        <dbReference type="ARBA" id="ARBA00048859"/>
    </source>
</evidence>
<dbReference type="InterPro" id="IPR016185">
    <property type="entry name" value="PreATP-grasp_dom_sf"/>
</dbReference>
<dbReference type="InterPro" id="IPR029062">
    <property type="entry name" value="Class_I_gatase-like"/>
</dbReference>
<dbReference type="SUPFAM" id="SSF53671">
    <property type="entry name" value="Aspartate/ornithine carbamoyltransferase"/>
    <property type="match status" value="1"/>
</dbReference>
<keyword evidence="11" id="KW-0665">Pyrimidine biosynthesis</keyword>
<proteinExistence type="inferred from homology"/>
<evidence type="ECO:0000256" key="20">
    <source>
        <dbReference type="ARBA" id="ARBA00049534"/>
    </source>
</evidence>
<comment type="catalytic activity">
    <reaction evidence="18">
        <text>hydrogencarbonate + L-glutamine + 2 ATP + H2O = carbamoyl phosphate + L-glutamate + 2 ADP + phosphate + 2 H(+)</text>
        <dbReference type="Rhea" id="RHEA:18633"/>
        <dbReference type="ChEBI" id="CHEBI:15377"/>
        <dbReference type="ChEBI" id="CHEBI:15378"/>
        <dbReference type="ChEBI" id="CHEBI:17544"/>
        <dbReference type="ChEBI" id="CHEBI:29985"/>
        <dbReference type="ChEBI" id="CHEBI:30616"/>
        <dbReference type="ChEBI" id="CHEBI:43474"/>
        <dbReference type="ChEBI" id="CHEBI:58228"/>
        <dbReference type="ChEBI" id="CHEBI:58359"/>
        <dbReference type="ChEBI" id="CHEBI:456216"/>
        <dbReference type="EC" id="6.3.5.5"/>
    </reaction>
</comment>
<dbReference type="Proteomes" id="UP000094020">
    <property type="component" value="Chromosome 7"/>
</dbReference>
<dbReference type="InterPro" id="IPR006274">
    <property type="entry name" value="CarbamoylP_synth_ssu"/>
</dbReference>
<dbReference type="InterPro" id="IPR036901">
    <property type="entry name" value="Asp/Orn_carbamoylTrfase_sf"/>
</dbReference>
<evidence type="ECO:0000313" key="26">
    <source>
        <dbReference type="Proteomes" id="UP000094020"/>
    </source>
</evidence>
<dbReference type="FunFam" id="3.20.20.140:FF:000036">
    <property type="entry name" value="Carbamoyl-phosphate synthase large chain"/>
    <property type="match status" value="1"/>
</dbReference>
<evidence type="ECO:0000256" key="17">
    <source>
        <dbReference type="ARBA" id="ARBA00047359"/>
    </source>
</evidence>
<dbReference type="InterPro" id="IPR036914">
    <property type="entry name" value="MGS-like_dom_sf"/>
</dbReference>
<evidence type="ECO:0000256" key="2">
    <source>
        <dbReference type="ARBA" id="ARBA00004812"/>
    </source>
</evidence>
<dbReference type="GO" id="GO:0016597">
    <property type="term" value="F:amino acid binding"/>
    <property type="evidence" value="ECO:0007669"/>
    <property type="project" value="InterPro"/>
</dbReference>
<evidence type="ECO:0000256" key="11">
    <source>
        <dbReference type="ARBA" id="ARBA00022975"/>
    </source>
</evidence>
<dbReference type="PROSITE" id="PS51273">
    <property type="entry name" value="GATASE_TYPE_1"/>
    <property type="match status" value="1"/>
</dbReference>
<dbReference type="GO" id="GO:0004359">
    <property type="term" value="F:glutaminase activity"/>
    <property type="evidence" value="ECO:0007669"/>
    <property type="project" value="UniProtKB-EC"/>
</dbReference>
<dbReference type="GO" id="GO:0004088">
    <property type="term" value="F:carbamoyl-phosphate synthase (glutamine-hydrolyzing) activity"/>
    <property type="evidence" value="ECO:0007669"/>
    <property type="project" value="UniProtKB-EC"/>
</dbReference>
<dbReference type="InterPro" id="IPR006131">
    <property type="entry name" value="Asp_carbamoyltransf_Asp/Orn-bd"/>
</dbReference>
<dbReference type="Gene3D" id="3.30.1490.20">
    <property type="entry name" value="ATP-grasp fold, A domain"/>
    <property type="match status" value="1"/>
</dbReference>
<keyword evidence="7" id="KW-0677">Repeat</keyword>
<dbReference type="Pfam" id="PF02786">
    <property type="entry name" value="CPSase_L_D2"/>
    <property type="match status" value="2"/>
</dbReference>
<dbReference type="Pfam" id="PF25596">
    <property type="entry name" value="CPSase_L_D1"/>
    <property type="match status" value="2"/>
</dbReference>
<dbReference type="InterPro" id="IPR032466">
    <property type="entry name" value="Metal_Hydrolase"/>
</dbReference>
<evidence type="ECO:0000259" key="22">
    <source>
        <dbReference type="PROSITE" id="PS50975"/>
    </source>
</evidence>
<dbReference type="GO" id="GO:0005951">
    <property type="term" value="C:carbamoyl-phosphate synthase complex"/>
    <property type="evidence" value="ECO:0007669"/>
    <property type="project" value="TreeGrafter"/>
</dbReference>
<evidence type="ECO:0000256" key="15">
    <source>
        <dbReference type="ARBA" id="ARBA00043984"/>
    </source>
</evidence>
<dbReference type="InterPro" id="IPR036897">
    <property type="entry name" value="CarbamoylP_synth_lsu_oligo_sf"/>
</dbReference>
<keyword evidence="8 21" id="KW-0547">Nucleotide-binding</keyword>
<evidence type="ECO:0000256" key="9">
    <source>
        <dbReference type="ARBA" id="ARBA00022801"/>
    </source>
</evidence>
<dbReference type="NCBIfam" id="NF009455">
    <property type="entry name" value="PRK12815.1"/>
    <property type="match status" value="1"/>
</dbReference>
<dbReference type="InterPro" id="IPR017926">
    <property type="entry name" value="GATASE"/>
</dbReference>
<dbReference type="InterPro" id="IPR002474">
    <property type="entry name" value="CarbamoylP_synth_ssu_N"/>
</dbReference>
<comment type="cofactor">
    <cofactor evidence="1">
        <name>Zn(2+)</name>
        <dbReference type="ChEBI" id="CHEBI:29105"/>
    </cofactor>
</comment>
<dbReference type="InterPro" id="IPR002082">
    <property type="entry name" value="Asp_carbamoyltransf"/>
</dbReference>
<comment type="similarity">
    <text evidence="14">In the C-terminal section; belongs to the aspartate/ornithine carbamoyltransferase superfamily. ATCase family.</text>
</comment>
<comment type="similarity">
    <text evidence="13">In the 3rd section; belongs to the metallo-dependent hydrolases superfamily. DHOase family. CAD subfamily.</text>
</comment>
<dbReference type="NCBIfam" id="NF002032">
    <property type="entry name" value="PRK00856.1"/>
    <property type="match status" value="1"/>
</dbReference>
<dbReference type="Pfam" id="PF00117">
    <property type="entry name" value="GATase"/>
    <property type="match status" value="1"/>
</dbReference>
<dbReference type="Gene3D" id="3.40.50.20">
    <property type="match status" value="2"/>
</dbReference>
<dbReference type="SUPFAM" id="SSF52335">
    <property type="entry name" value="Methylglyoxal synthase-like"/>
    <property type="match status" value="1"/>
</dbReference>
<organism evidence="24">
    <name type="scientific">Kwoniella pini CBS 10737</name>
    <dbReference type="NCBI Taxonomy" id="1296096"/>
    <lineage>
        <taxon>Eukaryota</taxon>
        <taxon>Fungi</taxon>
        <taxon>Dikarya</taxon>
        <taxon>Basidiomycota</taxon>
        <taxon>Agaricomycotina</taxon>
        <taxon>Tremellomycetes</taxon>
        <taxon>Tremellales</taxon>
        <taxon>Cryptococcaceae</taxon>
        <taxon>Kwoniella</taxon>
    </lineage>
</organism>
<dbReference type="SUPFAM" id="SSF56059">
    <property type="entry name" value="Glutathione synthetase ATP-binding domain-like"/>
    <property type="match status" value="2"/>
</dbReference>
<dbReference type="Gene3D" id="3.40.50.1370">
    <property type="entry name" value="Aspartate/ornithine carbamoyltransferase"/>
    <property type="match status" value="2"/>
</dbReference>
<dbReference type="FunFam" id="3.40.50.1370:FF:000002">
    <property type="entry name" value="Aspartate carbamoyltransferase 2"/>
    <property type="match status" value="1"/>
</dbReference>
<dbReference type="SMART" id="SM01096">
    <property type="entry name" value="CPSase_L_D3"/>
    <property type="match status" value="1"/>
</dbReference>
<dbReference type="EMBL" id="KI894010">
    <property type="protein sequence ID" value="OCF50117.1"/>
    <property type="molecule type" value="Genomic_DNA"/>
</dbReference>
<evidence type="ECO:0000256" key="4">
    <source>
        <dbReference type="ARBA" id="ARBA00022553"/>
    </source>
</evidence>
<dbReference type="InterPro" id="IPR005480">
    <property type="entry name" value="CPSase_lsu_oligo"/>
</dbReference>
<dbReference type="FunFam" id="3.30.470.20:FF:000004">
    <property type="entry name" value="Carbamoyl-phosphate synthase (glutamine-hydrolyzing)"/>
    <property type="match status" value="1"/>
</dbReference>
<comment type="catalytic activity">
    <reaction evidence="17">
        <text>hydrogencarbonate + NH4(+) + 2 ATP = carbamoyl phosphate + 2 ADP + phosphate + 2 H(+)</text>
        <dbReference type="Rhea" id="RHEA:18029"/>
        <dbReference type="ChEBI" id="CHEBI:15378"/>
        <dbReference type="ChEBI" id="CHEBI:17544"/>
        <dbReference type="ChEBI" id="CHEBI:28938"/>
        <dbReference type="ChEBI" id="CHEBI:30616"/>
        <dbReference type="ChEBI" id="CHEBI:43474"/>
        <dbReference type="ChEBI" id="CHEBI:58228"/>
        <dbReference type="ChEBI" id="CHEBI:456216"/>
        <dbReference type="EC" id="6.3.4.16"/>
    </reaction>
</comment>
<dbReference type="GO" id="GO:0006526">
    <property type="term" value="P:L-arginine biosynthetic process"/>
    <property type="evidence" value="ECO:0007669"/>
    <property type="project" value="TreeGrafter"/>
</dbReference>
<dbReference type="InterPro" id="IPR006132">
    <property type="entry name" value="Asp/Orn_carbamoyltranf_P-bd"/>
</dbReference>
<dbReference type="NCBIfam" id="NF009475">
    <property type="entry name" value="PRK12838.1"/>
    <property type="match status" value="1"/>
</dbReference>
<gene>
    <name evidence="24" type="ORF">I206_03434</name>
    <name evidence="25" type="ORF">I206_105664</name>
</gene>
<dbReference type="STRING" id="1296096.A0A1B9I3K4"/>
<dbReference type="PRINTS" id="PR00098">
    <property type="entry name" value="CPSASE"/>
</dbReference>
<dbReference type="Gene3D" id="3.30.470.20">
    <property type="entry name" value="ATP-grasp fold, B domain"/>
    <property type="match status" value="2"/>
</dbReference>
<dbReference type="InterPro" id="IPR006130">
    <property type="entry name" value="Asp/Orn_carbamoylTrfase"/>
</dbReference>
<comment type="pathway">
    <text evidence="2">Pyrimidine metabolism; UMP biosynthesis via de novo pathway; (S)-dihydroorotate from bicarbonate: step 1/3.</text>
</comment>
<evidence type="ECO:0000256" key="18">
    <source>
        <dbReference type="ARBA" id="ARBA00048816"/>
    </source>
</evidence>
<dbReference type="FunFam" id="3.40.50.1370:FF:000005">
    <property type="entry name" value="CAD protein-like isoform X1"/>
    <property type="match status" value="1"/>
</dbReference>
<evidence type="ECO:0000256" key="14">
    <source>
        <dbReference type="ARBA" id="ARBA00043979"/>
    </source>
</evidence>
<evidence type="ECO:0000256" key="1">
    <source>
        <dbReference type="ARBA" id="ARBA00001947"/>
    </source>
</evidence>